<dbReference type="GO" id="GO:0009289">
    <property type="term" value="C:pilus"/>
    <property type="evidence" value="ECO:0007669"/>
    <property type="project" value="InterPro"/>
</dbReference>
<name>A0A423H0B5_9PSED</name>
<organism evidence="1 2">
    <name type="scientific">Pseudomonas brassicacearum</name>
    <dbReference type="NCBI Taxonomy" id="930166"/>
    <lineage>
        <taxon>Bacteria</taxon>
        <taxon>Pseudomonadati</taxon>
        <taxon>Pseudomonadota</taxon>
        <taxon>Gammaproteobacteria</taxon>
        <taxon>Pseudomonadales</taxon>
        <taxon>Pseudomonadaceae</taxon>
        <taxon>Pseudomonas</taxon>
    </lineage>
</organism>
<proteinExistence type="predicted"/>
<dbReference type="Proteomes" id="UP000284684">
    <property type="component" value="Unassembled WGS sequence"/>
</dbReference>
<gene>
    <name evidence="1" type="ORF">BK658_02420</name>
</gene>
<evidence type="ECO:0000313" key="1">
    <source>
        <dbReference type="EMBL" id="RON05175.1"/>
    </source>
</evidence>
<dbReference type="Gene3D" id="2.60.40.2040">
    <property type="entry name" value="CFA/I fimbrial subunit E, pilin domain"/>
    <property type="match status" value="1"/>
</dbReference>
<sequence>MLPVQYMEVFMADESRTSINISATIPSKVFHAQPRDPNFGKDEVMTFNAVAGELSSLRATYDVRHTDGSVSAYIEGGPASLFNGVNAIPLTTTFNGVTLTESPQEVVDDVSSAPGARADLVITAAKPSDTQNGLYAANFTVVFDAVPRVMTEITVNTLISRADGLDLSNDVAIDGSATLEVKYL</sequence>
<evidence type="ECO:0000313" key="2">
    <source>
        <dbReference type="Proteomes" id="UP000284684"/>
    </source>
</evidence>
<dbReference type="Pfam" id="PF04449">
    <property type="entry name" value="Fimbrial_CS1"/>
    <property type="match status" value="1"/>
</dbReference>
<accession>A0A423H0B5</accession>
<protein>
    <submittedName>
        <fullName evidence="1">Adhesin</fullName>
    </submittedName>
</protein>
<dbReference type="AlphaFoldDB" id="A0A423H0B5"/>
<dbReference type="InterPro" id="IPR007540">
    <property type="entry name" value="Fimbrial_CS1-type"/>
</dbReference>
<dbReference type="EMBL" id="MOBI01000003">
    <property type="protein sequence ID" value="RON05175.1"/>
    <property type="molecule type" value="Genomic_DNA"/>
</dbReference>
<comment type="caution">
    <text evidence="1">The sequence shown here is derived from an EMBL/GenBank/DDBJ whole genome shotgun (WGS) entry which is preliminary data.</text>
</comment>
<reference evidence="1 2" key="1">
    <citation type="submission" date="2016-10" db="EMBL/GenBank/DDBJ databases">
        <title>Comparative genome analysis of multiple Pseudomonas spp. focuses on biocontrol and plant growth promoting traits.</title>
        <authorList>
            <person name="Tao X.-Y."/>
            <person name="Taylor C.G."/>
        </authorList>
    </citation>
    <scope>NUCLEOTIDE SEQUENCE [LARGE SCALE GENOMIC DNA]</scope>
    <source>
        <strain evidence="1 2">37D10</strain>
    </source>
</reference>